<sequence length="241" mass="27403">MSDLKDIVIAAHGDLDRWRSLSRLTARVVNGGALWDIKGQDGVLTHYTASIELHRQFASHSPFGGEGLRSSFTPDRVAVETVGGGVVAERLDPLDAFEGHTLQTPWDRLHTAYFTGYAMWNYLTQPFLFTLPGFRFEELSPWHEDGETWRRLRVTFPDGLATHTRTQTYYVDADGLIRRHDYHPDVFGEDGRDSAHYSWGHRTFDGFVFPTRRSVHLTDEQGGKLPEPVVVAIELDDITLY</sequence>
<proteinExistence type="predicted"/>
<gene>
    <name evidence="1" type="ORF">FDA94_01070</name>
</gene>
<accession>A0A4U3MP84</accession>
<dbReference type="OrthoDB" id="8746011at2"/>
<name>A0A4U3MP84_9ACTN</name>
<keyword evidence="2" id="KW-1185">Reference proteome</keyword>
<dbReference type="Proteomes" id="UP000308705">
    <property type="component" value="Unassembled WGS sequence"/>
</dbReference>
<comment type="caution">
    <text evidence="1">The sequence shown here is derived from an EMBL/GenBank/DDBJ whole genome shotgun (WGS) entry which is preliminary data.</text>
</comment>
<evidence type="ECO:0000313" key="1">
    <source>
        <dbReference type="EMBL" id="TKK91415.1"/>
    </source>
</evidence>
<dbReference type="RefSeq" id="WP_137245103.1">
    <property type="nucleotide sequence ID" value="NZ_SZQA01000001.1"/>
</dbReference>
<dbReference type="AlphaFoldDB" id="A0A4U3MP84"/>
<reference evidence="1 2" key="1">
    <citation type="submission" date="2019-04" db="EMBL/GenBank/DDBJ databases">
        <title>Herbidospora sp. NEAU-GS14.nov., a novel actinomycete isolated from soil.</title>
        <authorList>
            <person name="Han L."/>
        </authorList>
    </citation>
    <scope>NUCLEOTIDE SEQUENCE [LARGE SCALE GENOMIC DNA]</scope>
    <source>
        <strain evidence="1 2">NEAU-GS14</strain>
    </source>
</reference>
<dbReference type="EMBL" id="SZQA01000001">
    <property type="protein sequence ID" value="TKK91415.1"/>
    <property type="molecule type" value="Genomic_DNA"/>
</dbReference>
<evidence type="ECO:0000313" key="2">
    <source>
        <dbReference type="Proteomes" id="UP000308705"/>
    </source>
</evidence>
<organism evidence="1 2">
    <name type="scientific">Herbidospora galbida</name>
    <dbReference type="NCBI Taxonomy" id="2575442"/>
    <lineage>
        <taxon>Bacteria</taxon>
        <taxon>Bacillati</taxon>
        <taxon>Actinomycetota</taxon>
        <taxon>Actinomycetes</taxon>
        <taxon>Streptosporangiales</taxon>
        <taxon>Streptosporangiaceae</taxon>
        <taxon>Herbidospora</taxon>
    </lineage>
</organism>
<protein>
    <submittedName>
        <fullName evidence="1">Uncharacterized protein</fullName>
    </submittedName>
</protein>